<gene>
    <name evidence="1" type="ORF">D8S82_04105</name>
</gene>
<evidence type="ECO:0000313" key="1">
    <source>
        <dbReference type="EMBL" id="TQR87804.1"/>
    </source>
</evidence>
<evidence type="ECO:0000313" key="2">
    <source>
        <dbReference type="Proteomes" id="UP000315759"/>
    </source>
</evidence>
<dbReference type="EMBL" id="VIFX01000004">
    <property type="protein sequence ID" value="TQR87804.1"/>
    <property type="molecule type" value="Genomic_DNA"/>
</dbReference>
<sequence>MTVQVGGEDALGINGTPFAVAMSSDGKHAYITDSANDRVSVLDVATRAVVGSVAVGGAPSGIAVAGDGRAYVVNSADGTVTVFDTATNRIVRPYVYVGSDPTGIAVNAAGTRVVVANGYEDSVSVIDTGTWNVTRVVVGHGPYGVAISGNHALITNEFDDTVTVLDLSTNTVAGTIAVGDAPTGIAAAGNHAVVTNMGTTTTPGDGTVTIIDLDTFTVVGSPISVGDSPMSVVIDATGTYAYIADQERSVVSVLDIAAAAMTDQIYAVAAGPTGLTLDNDGELFVAGYMSGTVDPLDVGVPTTAAGTDVSLAAAVTANPATAAPAPPTAPIQEWSTSTKGFDIYNDSLNPLVLTYEGVNRPNGGGPAEGTVLAPGAHLHLEIPAGFRQKVVTVVLTQSTGESWKMRLWTNSVFGVNHGDVALRHYDADGNLVDSRLGGGSYLAEFFLPWYLYDRYQVDPIRISDSSSTTRTLTVDDPDAANLLTACKDGSSAKCTFQPDGGPTVTWTEWQQAMTKQGRVGYEHNDRSYDLTATFEIGYTAVAGVVTDVGVKSGLALEKPIFETLTDASGKVIPNVRTFLPPTLRYSLQPDSSIRLQVRAPLLRYTGDITIKVGNSVATITGVVYDVPDTQRDVEISGAVKPGP</sequence>
<dbReference type="Proteomes" id="UP000315759">
    <property type="component" value="Unassembled WGS sequence"/>
</dbReference>
<dbReference type="AlphaFoldDB" id="A0A544W6E0"/>
<dbReference type="InterPro" id="IPR011045">
    <property type="entry name" value="N2O_reductase_N"/>
</dbReference>
<accession>A0A544W6E0</accession>
<dbReference type="PANTHER" id="PTHR47197">
    <property type="entry name" value="PROTEIN NIRF"/>
    <property type="match status" value="1"/>
</dbReference>
<keyword evidence="2" id="KW-1185">Reference proteome</keyword>
<reference evidence="1 2" key="1">
    <citation type="submission" date="2018-10" db="EMBL/GenBank/DDBJ databases">
        <title>Draft genome of Mycobacterium hodleri strain B.</title>
        <authorList>
            <person name="Amande T.J."/>
            <person name="Mcgenity T.J."/>
        </authorList>
    </citation>
    <scope>NUCLEOTIDE SEQUENCE [LARGE SCALE GENOMIC DNA]</scope>
    <source>
        <strain evidence="1 2">B</strain>
    </source>
</reference>
<dbReference type="InterPro" id="IPR051200">
    <property type="entry name" value="Host-pathogen_enzymatic-act"/>
</dbReference>
<dbReference type="NCBIfam" id="TIGR02276">
    <property type="entry name" value="beta_rpt_yvtn"/>
    <property type="match status" value="3"/>
</dbReference>
<protein>
    <submittedName>
        <fullName evidence="1">YncE family protein</fullName>
    </submittedName>
</protein>
<dbReference type="PANTHER" id="PTHR47197:SF3">
    <property type="entry name" value="DIHYDRO-HEME D1 DEHYDROGENASE"/>
    <property type="match status" value="1"/>
</dbReference>
<dbReference type="InterPro" id="IPR011964">
    <property type="entry name" value="YVTN_b-propeller_repeat"/>
</dbReference>
<proteinExistence type="predicted"/>
<dbReference type="InterPro" id="IPR015943">
    <property type="entry name" value="WD40/YVTN_repeat-like_dom_sf"/>
</dbReference>
<comment type="caution">
    <text evidence="1">The sequence shown here is derived from an EMBL/GenBank/DDBJ whole genome shotgun (WGS) entry which is preliminary data.</text>
</comment>
<name>A0A544W6E0_9MYCO</name>
<organism evidence="1 2">
    <name type="scientific">Mycolicibacterium hodleri</name>
    <dbReference type="NCBI Taxonomy" id="49897"/>
    <lineage>
        <taxon>Bacteria</taxon>
        <taxon>Bacillati</taxon>
        <taxon>Actinomycetota</taxon>
        <taxon>Actinomycetes</taxon>
        <taxon>Mycobacteriales</taxon>
        <taxon>Mycobacteriaceae</taxon>
        <taxon>Mycolicibacterium</taxon>
    </lineage>
</organism>
<dbReference type="SUPFAM" id="SSF50974">
    <property type="entry name" value="Nitrous oxide reductase, N-terminal domain"/>
    <property type="match status" value="1"/>
</dbReference>
<dbReference type="Gene3D" id="2.130.10.10">
    <property type="entry name" value="YVTN repeat-like/Quinoprotein amine dehydrogenase"/>
    <property type="match status" value="2"/>
</dbReference>